<sequence>MKTRDRILLYISKYSPVSEADRSAITQYCADHKIKANVPRIDKDKEKISFEEFREWMEKDCPEINDIIVFGDGTLIIVKDVTFKGITAGVTLAGDNTLGTGGFTFNYQDFKQASFDDKVRLQKALNGAGLSWNRKKKQAAPRMIPENNKYIRVSVLGDKIAFGVFREYNPEGKIVMYCVKETGKEVRYSLYDILDNLPGAYQVEAISNQEKKLLREELKEAGKQWSGYSSRIEPLEYKQEKGSVYYFLDDSLKVQSRVHKYPKDKQRSYGLNYFLNREEALEIADAIMELRLKQLSRKKKS</sequence>
<evidence type="ECO:0000313" key="1">
    <source>
        <dbReference type="EMBL" id="MFC4672681.1"/>
    </source>
</evidence>
<organism evidence="1 2">
    <name type="scientific">Dysgonomonas termitidis</name>
    <dbReference type="NCBI Taxonomy" id="1516126"/>
    <lineage>
        <taxon>Bacteria</taxon>
        <taxon>Pseudomonadati</taxon>
        <taxon>Bacteroidota</taxon>
        <taxon>Bacteroidia</taxon>
        <taxon>Bacteroidales</taxon>
        <taxon>Dysgonomonadaceae</taxon>
        <taxon>Dysgonomonas</taxon>
    </lineage>
</organism>
<accession>A0ABV9KSM1</accession>
<keyword evidence="2" id="KW-1185">Reference proteome</keyword>
<dbReference type="Proteomes" id="UP001596023">
    <property type="component" value="Unassembled WGS sequence"/>
</dbReference>
<dbReference type="EMBL" id="JBHSGN010000024">
    <property type="protein sequence ID" value="MFC4672681.1"/>
    <property type="molecule type" value="Genomic_DNA"/>
</dbReference>
<dbReference type="RefSeq" id="WP_379993874.1">
    <property type="nucleotide sequence ID" value="NZ_JBHSGN010000024.1"/>
</dbReference>
<comment type="caution">
    <text evidence="1">The sequence shown here is derived from an EMBL/GenBank/DDBJ whole genome shotgun (WGS) entry which is preliminary data.</text>
</comment>
<gene>
    <name evidence="1" type="ORF">ACFO6W_03135</name>
</gene>
<proteinExistence type="predicted"/>
<name>A0ABV9KSM1_9BACT</name>
<evidence type="ECO:0000313" key="2">
    <source>
        <dbReference type="Proteomes" id="UP001596023"/>
    </source>
</evidence>
<reference evidence="2" key="1">
    <citation type="journal article" date="2019" name="Int. J. Syst. Evol. Microbiol.">
        <title>The Global Catalogue of Microorganisms (GCM) 10K type strain sequencing project: providing services to taxonomists for standard genome sequencing and annotation.</title>
        <authorList>
            <consortium name="The Broad Institute Genomics Platform"/>
            <consortium name="The Broad Institute Genome Sequencing Center for Infectious Disease"/>
            <person name="Wu L."/>
            <person name="Ma J."/>
        </authorList>
    </citation>
    <scope>NUCLEOTIDE SEQUENCE [LARGE SCALE GENOMIC DNA]</scope>
    <source>
        <strain evidence="2">CCUG 66188</strain>
    </source>
</reference>
<protein>
    <submittedName>
        <fullName evidence="1">Uncharacterized protein</fullName>
    </submittedName>
</protein>